<feature type="region of interest" description="Disordered" evidence="1">
    <location>
        <begin position="261"/>
        <end position="299"/>
    </location>
</feature>
<feature type="domain" description="Ricin B lectin" evidence="2">
    <location>
        <begin position="432"/>
        <end position="518"/>
    </location>
</feature>
<gene>
    <name evidence="3" type="ORF">ACFP0N_30655</name>
</gene>
<dbReference type="EMBL" id="JBHSOD010000055">
    <property type="protein sequence ID" value="MFC5889340.1"/>
    <property type="molecule type" value="Genomic_DNA"/>
</dbReference>
<feature type="region of interest" description="Disordered" evidence="1">
    <location>
        <begin position="331"/>
        <end position="417"/>
    </location>
</feature>
<dbReference type="InterPro" id="IPR035992">
    <property type="entry name" value="Ricin_B-like_lectins"/>
</dbReference>
<feature type="compositionally biased region" description="Low complexity" evidence="1">
    <location>
        <begin position="381"/>
        <end position="405"/>
    </location>
</feature>
<sequence length="575" mass="60389">MPDSATDLAADAELARAIRAGHEPDLTTLADTAHRHRESVVAYAGLFCAEDRAAEDRAAEELADEAFERTLAAVRTGAGPTASWRPYLLAEVRRAAADWADTGREARLSDGFAAWLGTLPRPDPADPSARAAVASAEADSYLLRAFLNLPEHRQAALWHCLGEPIGNPSTPPPEPDAPGRQILYDAYLQVYASRVPHRSCRHLVAALGEFVRHGATDDTAHLDRHLAQCDNCGHARAVLAAIDLWQRPVLLRGLLLWTGEPSSPSPPALPAVAADTRPTPTVAPRPTPRTRAWPPHAGGRLGGRRALAAFTAAGTCAVAALLIAGTSFTTTTPAGAHPPVTATAVPLPGPTESTPPTSPPSTRATTVPGSPSDSPSPAPSPTESTVPASTSPSHSKSNTSATAAPSPTPSTPPPTVVVAPPPTVPVGLPLLNRSSGLCVGIVDLSAGSPLQLQKCTGQASQRWERLAADQDVYQLRNVETGMCLDGTTAGGNTVAVVLRSCRSGTQRAQQLWRFEPDARTGAVRLWFVPPVPSSDYASHLLGPCNWPEADPPRVGSPLVQLPNYYHSASFLFTMG</sequence>
<feature type="compositionally biased region" description="Pro residues" evidence="1">
    <location>
        <begin position="406"/>
        <end position="417"/>
    </location>
</feature>
<dbReference type="InterPro" id="IPR000772">
    <property type="entry name" value="Ricin_B_lectin"/>
</dbReference>
<reference evidence="4" key="1">
    <citation type="journal article" date="2019" name="Int. J. Syst. Evol. Microbiol.">
        <title>The Global Catalogue of Microorganisms (GCM) 10K type strain sequencing project: providing services to taxonomists for standard genome sequencing and annotation.</title>
        <authorList>
            <consortium name="The Broad Institute Genomics Platform"/>
            <consortium name="The Broad Institute Genome Sequencing Center for Infectious Disease"/>
            <person name="Wu L."/>
            <person name="Ma J."/>
        </authorList>
    </citation>
    <scope>NUCLEOTIDE SEQUENCE [LARGE SCALE GENOMIC DNA]</scope>
    <source>
        <strain evidence="4">CGMCC 4.1469</strain>
    </source>
</reference>
<comment type="caution">
    <text evidence="3">The sequence shown here is derived from an EMBL/GenBank/DDBJ whole genome shotgun (WGS) entry which is preliminary data.</text>
</comment>
<keyword evidence="4" id="KW-1185">Reference proteome</keyword>
<evidence type="ECO:0000313" key="4">
    <source>
        <dbReference type="Proteomes" id="UP001596067"/>
    </source>
</evidence>
<evidence type="ECO:0000313" key="3">
    <source>
        <dbReference type="EMBL" id="MFC5889340.1"/>
    </source>
</evidence>
<accession>A0ABW1F625</accession>
<dbReference type="Gene3D" id="2.80.10.50">
    <property type="match status" value="1"/>
</dbReference>
<name>A0ABW1F625_9ACTN</name>
<dbReference type="Proteomes" id="UP001596067">
    <property type="component" value="Unassembled WGS sequence"/>
</dbReference>
<feature type="compositionally biased region" description="Low complexity" evidence="1">
    <location>
        <begin position="288"/>
        <end position="299"/>
    </location>
</feature>
<protein>
    <submittedName>
        <fullName evidence="3">RICIN domain-containing protein</fullName>
    </submittedName>
</protein>
<dbReference type="SUPFAM" id="SSF50370">
    <property type="entry name" value="Ricin B-like lectins"/>
    <property type="match status" value="1"/>
</dbReference>
<feature type="compositionally biased region" description="Low complexity" evidence="1">
    <location>
        <begin position="350"/>
        <end position="373"/>
    </location>
</feature>
<organism evidence="3 4">
    <name type="scientific">Kitasatospora aburaviensis</name>
    <dbReference type="NCBI Taxonomy" id="67265"/>
    <lineage>
        <taxon>Bacteria</taxon>
        <taxon>Bacillati</taxon>
        <taxon>Actinomycetota</taxon>
        <taxon>Actinomycetes</taxon>
        <taxon>Kitasatosporales</taxon>
        <taxon>Streptomycetaceae</taxon>
        <taxon>Kitasatospora</taxon>
    </lineage>
</organism>
<dbReference type="Pfam" id="PF00652">
    <property type="entry name" value="Ricin_B_lectin"/>
    <property type="match status" value="1"/>
</dbReference>
<evidence type="ECO:0000256" key="1">
    <source>
        <dbReference type="SAM" id="MobiDB-lite"/>
    </source>
</evidence>
<proteinExistence type="predicted"/>
<evidence type="ECO:0000259" key="2">
    <source>
        <dbReference type="Pfam" id="PF00652"/>
    </source>
</evidence>
<dbReference type="Gene3D" id="1.10.1740.10">
    <property type="match status" value="1"/>
</dbReference>
<feature type="compositionally biased region" description="Low complexity" evidence="1">
    <location>
        <begin position="270"/>
        <end position="280"/>
    </location>
</feature>
<dbReference type="RefSeq" id="WP_313766107.1">
    <property type="nucleotide sequence ID" value="NZ_BAAAVH010000048.1"/>
</dbReference>
<dbReference type="CDD" id="cd00161">
    <property type="entry name" value="beta-trefoil_Ricin-like"/>
    <property type="match status" value="1"/>
</dbReference>
<dbReference type="PROSITE" id="PS50231">
    <property type="entry name" value="RICIN_B_LECTIN"/>
    <property type="match status" value="1"/>
</dbReference>